<sequence length="73" mass="8568">MNTFKVEFFRLYDRKIASGEIKFSELGISKEEFTMLCTDSDFIFGEDKVSDLCKRMKLTQEETERLRGSLQSI</sequence>
<evidence type="ECO:0000313" key="1">
    <source>
        <dbReference type="EMBL" id="QHI73580.1"/>
    </source>
</evidence>
<dbReference type="Proteomes" id="UP000463883">
    <property type="component" value="Chromosome"/>
</dbReference>
<keyword evidence="2" id="KW-1185">Reference proteome</keyword>
<evidence type="ECO:0000313" key="2">
    <source>
        <dbReference type="Proteomes" id="UP000463883"/>
    </source>
</evidence>
<name>A0A6P1MFV4_9FIRM</name>
<dbReference type="EMBL" id="CP047591">
    <property type="protein sequence ID" value="QHI73580.1"/>
    <property type="molecule type" value="Genomic_DNA"/>
</dbReference>
<proteinExistence type="predicted"/>
<reference evidence="1 2" key="1">
    <citation type="submission" date="2020-01" db="EMBL/GenBank/DDBJ databases">
        <title>Genomic analysis of Aminipila sp. CBA3637.</title>
        <authorList>
            <person name="Kim Y.B."/>
            <person name="Roh S.W."/>
        </authorList>
    </citation>
    <scope>NUCLEOTIDE SEQUENCE [LARGE SCALE GENOMIC DNA]</scope>
    <source>
        <strain evidence="1 2">CBA3637</strain>
    </source>
</reference>
<accession>A0A6P1MFV4</accession>
<organism evidence="1 2">
    <name type="scientific">Aminipila terrae</name>
    <dbReference type="NCBI Taxonomy" id="2697030"/>
    <lineage>
        <taxon>Bacteria</taxon>
        <taxon>Bacillati</taxon>
        <taxon>Bacillota</taxon>
        <taxon>Clostridia</taxon>
        <taxon>Peptostreptococcales</taxon>
        <taxon>Anaerovoracaceae</taxon>
        <taxon>Aminipila</taxon>
    </lineage>
</organism>
<dbReference type="RefSeq" id="WP_162363345.1">
    <property type="nucleotide sequence ID" value="NZ_CP047591.1"/>
</dbReference>
<protein>
    <submittedName>
        <fullName evidence="1">Uncharacterized protein</fullName>
    </submittedName>
</protein>
<dbReference type="KEGG" id="amic:Ami3637_15415"/>
<gene>
    <name evidence="1" type="ORF">Ami3637_15415</name>
</gene>
<dbReference type="AlphaFoldDB" id="A0A6P1MFV4"/>